<keyword evidence="6" id="KW-0479">Metal-binding</keyword>
<dbReference type="Pfam" id="PF03055">
    <property type="entry name" value="RPE65"/>
    <property type="match status" value="1"/>
</dbReference>
<dbReference type="PANTHER" id="PTHR10543">
    <property type="entry name" value="BETA-CAROTENE DIOXYGENASE"/>
    <property type="match status" value="1"/>
</dbReference>
<keyword evidence="13" id="KW-0844">Vision</keyword>
<comment type="catalytic activity">
    <reaction evidence="21">
        <text>all-trans-retinyl hexadecanoate + H2O = 11-cis-retinol + hexadecanoate + H(+)</text>
        <dbReference type="Rhea" id="RHEA:31775"/>
        <dbReference type="ChEBI" id="CHEBI:7896"/>
        <dbReference type="ChEBI" id="CHEBI:15377"/>
        <dbReference type="ChEBI" id="CHEBI:15378"/>
        <dbReference type="ChEBI" id="CHEBI:16302"/>
        <dbReference type="ChEBI" id="CHEBI:17616"/>
        <dbReference type="EC" id="3.1.1.64"/>
    </reaction>
</comment>
<protein>
    <recommendedName>
        <fullName evidence="18">Retinoid isomerohydrolase</fullName>
        <ecNumber evidence="17">3.1.1.64</ecNumber>
        <ecNumber evidence="16">5.3.3.22</ecNumber>
    </recommendedName>
    <alternativeName>
        <fullName evidence="19">Lutein isomerase</fullName>
    </alternativeName>
    <alternativeName>
        <fullName evidence="20">Meso-zeaxanthin isomerase</fullName>
    </alternativeName>
</protein>
<comment type="subcellular location">
    <subcellularLocation>
        <location evidence="2">Cell membrane</location>
        <topology evidence="2">Lipid-anchor</topology>
    </subcellularLocation>
</comment>
<reference evidence="23" key="1">
    <citation type="submission" date="2025-08" db="UniProtKB">
        <authorList>
            <consortium name="Ensembl"/>
        </authorList>
    </citation>
    <scope>IDENTIFICATION</scope>
</reference>
<keyword evidence="10" id="KW-0564">Palmitate</keyword>
<accession>A0A8C9MXR6</accession>
<evidence type="ECO:0000256" key="18">
    <source>
        <dbReference type="ARBA" id="ARBA00040820"/>
    </source>
</evidence>
<dbReference type="AlphaFoldDB" id="A0A8C9MXR6"/>
<evidence type="ECO:0000256" key="8">
    <source>
        <dbReference type="ARBA" id="ARBA00023004"/>
    </source>
</evidence>
<dbReference type="GO" id="GO:0005886">
    <property type="term" value="C:plasma membrane"/>
    <property type="evidence" value="ECO:0007669"/>
    <property type="project" value="UniProtKB-SubCell"/>
</dbReference>
<evidence type="ECO:0000256" key="20">
    <source>
        <dbReference type="ARBA" id="ARBA00042900"/>
    </source>
</evidence>
<evidence type="ECO:0000256" key="15">
    <source>
        <dbReference type="ARBA" id="ARBA00036037"/>
    </source>
</evidence>
<dbReference type="GO" id="GO:0052885">
    <property type="term" value="F:all-trans-retinyl-ester hydrolase, 11-cis retinol forming activity"/>
    <property type="evidence" value="ECO:0007669"/>
    <property type="project" value="TreeGrafter"/>
</dbReference>
<evidence type="ECO:0000256" key="21">
    <source>
        <dbReference type="ARBA" id="ARBA00048722"/>
    </source>
</evidence>
<evidence type="ECO:0000313" key="24">
    <source>
        <dbReference type="Proteomes" id="UP000694409"/>
    </source>
</evidence>
<dbReference type="GO" id="GO:1901827">
    <property type="term" value="P:zeaxanthin biosynthetic process"/>
    <property type="evidence" value="ECO:0007669"/>
    <property type="project" value="TreeGrafter"/>
</dbReference>
<dbReference type="Proteomes" id="UP000694409">
    <property type="component" value="Unassembled WGS sequence"/>
</dbReference>
<evidence type="ECO:0000256" key="19">
    <source>
        <dbReference type="ARBA" id="ARBA00041301"/>
    </source>
</evidence>
<dbReference type="GO" id="GO:0050251">
    <property type="term" value="F:retinol isomerase activity"/>
    <property type="evidence" value="ECO:0007669"/>
    <property type="project" value="TreeGrafter"/>
</dbReference>
<dbReference type="GO" id="GO:0003834">
    <property type="term" value="F:beta-carotene 15,15'-dioxygenase activity"/>
    <property type="evidence" value="ECO:0007669"/>
    <property type="project" value="TreeGrafter"/>
</dbReference>
<evidence type="ECO:0000256" key="7">
    <source>
        <dbReference type="ARBA" id="ARBA00022801"/>
    </source>
</evidence>
<evidence type="ECO:0000256" key="10">
    <source>
        <dbReference type="ARBA" id="ARBA00023139"/>
    </source>
</evidence>
<dbReference type="GO" id="GO:0042574">
    <property type="term" value="P:retinal metabolic process"/>
    <property type="evidence" value="ECO:0007669"/>
    <property type="project" value="TreeGrafter"/>
</dbReference>
<comment type="similarity">
    <text evidence="3 22">Belongs to the carotenoid oxygenase family.</text>
</comment>
<dbReference type="EC" id="5.3.3.22" evidence="16"/>
<keyword evidence="7" id="KW-0378">Hydrolase</keyword>
<comment type="cofactor">
    <cofactor evidence="1">
        <name>Fe(2+)</name>
        <dbReference type="ChEBI" id="CHEBI:29033"/>
    </cofactor>
</comment>
<dbReference type="PANTHER" id="PTHR10543:SF57">
    <property type="entry name" value="RETINOID ISOMEROHYDROLASE"/>
    <property type="match status" value="1"/>
</dbReference>
<evidence type="ECO:0000256" key="4">
    <source>
        <dbReference type="ARBA" id="ARBA00022475"/>
    </source>
</evidence>
<evidence type="ECO:0000256" key="9">
    <source>
        <dbReference type="ARBA" id="ARBA00023136"/>
    </source>
</evidence>
<keyword evidence="5" id="KW-0716">Sensory transduction</keyword>
<evidence type="ECO:0000256" key="16">
    <source>
        <dbReference type="ARBA" id="ARBA00038936"/>
    </source>
</evidence>
<evidence type="ECO:0000256" key="6">
    <source>
        <dbReference type="ARBA" id="ARBA00022723"/>
    </source>
</evidence>
<keyword evidence="11" id="KW-0413">Isomerase</keyword>
<keyword evidence="24" id="KW-1185">Reference proteome</keyword>
<keyword evidence="4" id="KW-1003">Cell membrane</keyword>
<evidence type="ECO:0000256" key="2">
    <source>
        <dbReference type="ARBA" id="ARBA00004193"/>
    </source>
</evidence>
<evidence type="ECO:0000256" key="3">
    <source>
        <dbReference type="ARBA" id="ARBA00006787"/>
    </source>
</evidence>
<organism evidence="23 24">
    <name type="scientific">Serinus canaria</name>
    <name type="common">Island canary</name>
    <name type="synonym">Fringilla canaria</name>
    <dbReference type="NCBI Taxonomy" id="9135"/>
    <lineage>
        <taxon>Eukaryota</taxon>
        <taxon>Metazoa</taxon>
        <taxon>Chordata</taxon>
        <taxon>Craniata</taxon>
        <taxon>Vertebrata</taxon>
        <taxon>Euteleostomi</taxon>
        <taxon>Archelosauria</taxon>
        <taxon>Archosauria</taxon>
        <taxon>Dinosauria</taxon>
        <taxon>Saurischia</taxon>
        <taxon>Theropoda</taxon>
        <taxon>Coelurosauria</taxon>
        <taxon>Aves</taxon>
        <taxon>Neognathae</taxon>
        <taxon>Neoaves</taxon>
        <taxon>Telluraves</taxon>
        <taxon>Australaves</taxon>
        <taxon>Passeriformes</taxon>
        <taxon>Passeroidea</taxon>
        <taxon>Fringillidae</taxon>
        <taxon>Carduelinae</taxon>
        <taxon>Serinus</taxon>
    </lineage>
</organism>
<evidence type="ECO:0000256" key="17">
    <source>
        <dbReference type="ARBA" id="ARBA00039141"/>
    </source>
</evidence>
<name>A0A8C9MXR6_SERCA</name>
<evidence type="ECO:0000256" key="12">
    <source>
        <dbReference type="ARBA" id="ARBA00023288"/>
    </source>
</evidence>
<evidence type="ECO:0000313" key="23">
    <source>
        <dbReference type="Ensembl" id="ENSSCAP00000009981.1"/>
    </source>
</evidence>
<evidence type="ECO:0000256" key="11">
    <source>
        <dbReference type="ARBA" id="ARBA00023235"/>
    </source>
</evidence>
<keyword evidence="8" id="KW-0408">Iron</keyword>
<evidence type="ECO:0000256" key="22">
    <source>
        <dbReference type="RuleBase" id="RU003799"/>
    </source>
</evidence>
<keyword evidence="9" id="KW-0472">Membrane</keyword>
<proteinExistence type="inferred from homology"/>
<evidence type="ECO:0000256" key="13">
    <source>
        <dbReference type="ARBA" id="ARBA00023305"/>
    </source>
</evidence>
<sequence>MVEHPAGGYKKLFETVEELSSPVTAHVTGRIPTWLRGSLLRCGPGLFEVGSEPFYHLFDGQALLHKFDFKEGHVTYHRRYVPVFQAKGINKEAFACLKCWEQAVPVGDPDYFESMWLLEEL</sequence>
<evidence type="ECO:0000256" key="14">
    <source>
        <dbReference type="ARBA" id="ARBA00035787"/>
    </source>
</evidence>
<dbReference type="Ensembl" id="ENSSCAT00000011294.1">
    <property type="protein sequence ID" value="ENSSCAP00000009981.1"/>
    <property type="gene ID" value="ENSSCAG00000007605.1"/>
</dbReference>
<dbReference type="EC" id="3.1.1.64" evidence="17"/>
<reference evidence="23" key="2">
    <citation type="submission" date="2025-09" db="UniProtKB">
        <authorList>
            <consortium name="Ensembl"/>
        </authorList>
    </citation>
    <scope>IDENTIFICATION</scope>
</reference>
<dbReference type="GO" id="GO:0046872">
    <property type="term" value="F:metal ion binding"/>
    <property type="evidence" value="ECO:0007669"/>
    <property type="project" value="UniProtKB-KW"/>
</dbReference>
<comment type="catalytic activity">
    <reaction evidence="15">
        <text>an all-trans-retinyl ester + H2O = 11-cis-retinol + a fatty acid + H(+)</text>
        <dbReference type="Rhea" id="RHEA:31771"/>
        <dbReference type="ChEBI" id="CHEBI:15377"/>
        <dbReference type="ChEBI" id="CHEBI:15378"/>
        <dbReference type="ChEBI" id="CHEBI:16302"/>
        <dbReference type="ChEBI" id="CHEBI:28868"/>
        <dbReference type="ChEBI" id="CHEBI:63410"/>
        <dbReference type="EC" id="3.1.1.64"/>
    </reaction>
</comment>
<dbReference type="GO" id="GO:0007601">
    <property type="term" value="P:visual perception"/>
    <property type="evidence" value="ECO:0007669"/>
    <property type="project" value="UniProtKB-KW"/>
</dbReference>
<comment type="catalytic activity">
    <reaction evidence="14">
        <text>lutein = (3R,3'S)-zeaxanthin</text>
        <dbReference type="Rhea" id="RHEA:12729"/>
        <dbReference type="ChEBI" id="CHEBI:28838"/>
        <dbReference type="ChEBI" id="CHEBI:138919"/>
        <dbReference type="EC" id="5.3.3.22"/>
    </reaction>
</comment>
<evidence type="ECO:0000256" key="1">
    <source>
        <dbReference type="ARBA" id="ARBA00001954"/>
    </source>
</evidence>
<dbReference type="GeneTree" id="ENSGT00950000182913"/>
<keyword evidence="12" id="KW-0449">Lipoprotein</keyword>
<dbReference type="InterPro" id="IPR004294">
    <property type="entry name" value="Carotenoid_Oase"/>
</dbReference>
<evidence type="ECO:0000256" key="5">
    <source>
        <dbReference type="ARBA" id="ARBA00022606"/>
    </source>
</evidence>